<organism evidence="2 3">
    <name type="scientific">Hymenobacter volaticus</name>
    <dbReference type="NCBI Taxonomy" id="2932254"/>
    <lineage>
        <taxon>Bacteria</taxon>
        <taxon>Pseudomonadati</taxon>
        <taxon>Bacteroidota</taxon>
        <taxon>Cytophagia</taxon>
        <taxon>Cytophagales</taxon>
        <taxon>Hymenobacteraceae</taxon>
        <taxon>Hymenobacter</taxon>
    </lineage>
</organism>
<feature type="signal peptide" evidence="1">
    <location>
        <begin position="1"/>
        <end position="24"/>
    </location>
</feature>
<dbReference type="Proteomes" id="UP000830401">
    <property type="component" value="Chromosome"/>
</dbReference>
<evidence type="ECO:0000313" key="2">
    <source>
        <dbReference type="EMBL" id="UOQ65362.1"/>
    </source>
</evidence>
<reference evidence="2" key="1">
    <citation type="submission" date="2022-04" db="EMBL/GenBank/DDBJ databases">
        <title>Hymenobacter sp. isolated from the air.</title>
        <authorList>
            <person name="Won M."/>
            <person name="Lee C.-M."/>
            <person name="Woen H.-Y."/>
            <person name="Kwon S.-W."/>
        </authorList>
    </citation>
    <scope>NUCLEOTIDE SEQUENCE</scope>
    <source>
        <strain evidence="2">5420S-77</strain>
    </source>
</reference>
<dbReference type="EMBL" id="CP095061">
    <property type="protein sequence ID" value="UOQ65362.1"/>
    <property type="molecule type" value="Genomic_DNA"/>
</dbReference>
<protein>
    <submittedName>
        <fullName evidence="2">Uncharacterized protein</fullName>
    </submittedName>
</protein>
<evidence type="ECO:0000313" key="3">
    <source>
        <dbReference type="Proteomes" id="UP000830401"/>
    </source>
</evidence>
<accession>A0ABY4G3J3</accession>
<proteinExistence type="predicted"/>
<keyword evidence="3" id="KW-1185">Reference proteome</keyword>
<sequence length="191" mass="21143">MKNSLKFLTAAGMVLIGSLTTYNAALRAEYQRGTFKDPLSNYNVLPLRDFNTLDVPAAGAMRVRVESGPFAVYVNKEATEFVRAKQEGDKLTLTLNYPEKEKYLGQGEAVIIRCPRLTSLTTGTTYTRAGSTQTTMRENQPNMMFLMVKGFAQDSLQLVQNHTSRVILAGNHLGRLRAVVGNTSGVPLHWN</sequence>
<evidence type="ECO:0000256" key="1">
    <source>
        <dbReference type="SAM" id="SignalP"/>
    </source>
</evidence>
<keyword evidence="1" id="KW-0732">Signal</keyword>
<name>A0ABY4G3J3_9BACT</name>
<dbReference type="RefSeq" id="WP_245119368.1">
    <property type="nucleotide sequence ID" value="NZ_CP095061.1"/>
</dbReference>
<feature type="chain" id="PRO_5045700239" evidence="1">
    <location>
        <begin position="25"/>
        <end position="191"/>
    </location>
</feature>
<gene>
    <name evidence="2" type="ORF">MUN86_17655</name>
</gene>